<name>A0ABR1C472_NECAM</name>
<sequence length="102" mass="11576">MKTSRKSKVIKVSPVANSRKEEEFLRKPPNMDDFALKTLKTLKTSKTRRSSTEIRERNRERERYERCRSRLPTGSISSSSGSGSVTALPLAYALNDSLNNVE</sequence>
<gene>
    <name evidence="2" type="primary">Necator_chrII.g4485</name>
    <name evidence="2" type="ORF">RB195_016693</name>
</gene>
<evidence type="ECO:0000256" key="1">
    <source>
        <dbReference type="SAM" id="MobiDB-lite"/>
    </source>
</evidence>
<protein>
    <submittedName>
        <fullName evidence="2">Uncharacterized protein</fullName>
    </submittedName>
</protein>
<feature type="compositionally biased region" description="Basic and acidic residues" evidence="1">
    <location>
        <begin position="50"/>
        <end position="68"/>
    </location>
</feature>
<feature type="compositionally biased region" description="Low complexity" evidence="1">
    <location>
        <begin position="70"/>
        <end position="84"/>
    </location>
</feature>
<evidence type="ECO:0000313" key="2">
    <source>
        <dbReference type="EMBL" id="KAK6732462.1"/>
    </source>
</evidence>
<dbReference type="EMBL" id="JAVFWL010000002">
    <property type="protein sequence ID" value="KAK6732462.1"/>
    <property type="molecule type" value="Genomic_DNA"/>
</dbReference>
<feature type="region of interest" description="Disordered" evidence="1">
    <location>
        <begin position="44"/>
        <end position="84"/>
    </location>
</feature>
<keyword evidence="3" id="KW-1185">Reference proteome</keyword>
<accession>A0ABR1C472</accession>
<comment type="caution">
    <text evidence="2">The sequence shown here is derived from an EMBL/GenBank/DDBJ whole genome shotgun (WGS) entry which is preliminary data.</text>
</comment>
<evidence type="ECO:0000313" key="3">
    <source>
        <dbReference type="Proteomes" id="UP001303046"/>
    </source>
</evidence>
<organism evidence="2 3">
    <name type="scientific">Necator americanus</name>
    <name type="common">Human hookworm</name>
    <dbReference type="NCBI Taxonomy" id="51031"/>
    <lineage>
        <taxon>Eukaryota</taxon>
        <taxon>Metazoa</taxon>
        <taxon>Ecdysozoa</taxon>
        <taxon>Nematoda</taxon>
        <taxon>Chromadorea</taxon>
        <taxon>Rhabditida</taxon>
        <taxon>Rhabditina</taxon>
        <taxon>Rhabditomorpha</taxon>
        <taxon>Strongyloidea</taxon>
        <taxon>Ancylostomatidae</taxon>
        <taxon>Bunostominae</taxon>
        <taxon>Necator</taxon>
    </lineage>
</organism>
<dbReference type="Proteomes" id="UP001303046">
    <property type="component" value="Unassembled WGS sequence"/>
</dbReference>
<proteinExistence type="predicted"/>
<reference evidence="2 3" key="1">
    <citation type="submission" date="2023-08" db="EMBL/GenBank/DDBJ databases">
        <title>A Necator americanus chromosomal reference genome.</title>
        <authorList>
            <person name="Ilik V."/>
            <person name="Petrzelkova K.J."/>
            <person name="Pardy F."/>
            <person name="Fuh T."/>
            <person name="Niatou-Singa F.S."/>
            <person name="Gouil Q."/>
            <person name="Baker L."/>
            <person name="Ritchie M.E."/>
            <person name="Jex A.R."/>
            <person name="Gazzola D."/>
            <person name="Li H."/>
            <person name="Toshio Fujiwara R."/>
            <person name="Zhan B."/>
            <person name="Aroian R.V."/>
            <person name="Pafco B."/>
            <person name="Schwarz E.M."/>
        </authorList>
    </citation>
    <scope>NUCLEOTIDE SEQUENCE [LARGE SCALE GENOMIC DNA]</scope>
    <source>
        <strain evidence="2 3">Aroian</strain>
        <tissue evidence="2">Whole animal</tissue>
    </source>
</reference>